<proteinExistence type="inferred from homology"/>
<feature type="transmembrane region" description="Helical" evidence="11">
    <location>
        <begin position="25"/>
        <end position="48"/>
    </location>
</feature>
<comment type="caution">
    <text evidence="12">The sequence shown here is derived from an EMBL/GenBank/DDBJ whole genome shotgun (WGS) entry which is preliminary data.</text>
</comment>
<dbReference type="Proteomes" id="UP000838100">
    <property type="component" value="Unassembled WGS sequence"/>
</dbReference>
<dbReference type="HAMAP" id="MF_00468">
    <property type="entry name" value="CysZ"/>
    <property type="match status" value="1"/>
</dbReference>
<keyword evidence="8 11" id="KW-0764">Sulfate transport</keyword>
<sequence length="245" mass="27267">MLKGNPVTGVQYLFKGFSLLNTQGLRVFVAIPLLINIVLFGGMIYWAFAQMSEVTAWLTGYLPEWLAWLTWLMIPLFFIGIYFVIMYTFTAIATIIASPFNGLLSEKVEQHLTGNSVGDSSIKELIAMVPRTVGREFQKLGYQIPLLLIVLVLTFIPVVGMLSSPLWLLLGAWMMAIQYLDIPFDNHAKPFNDVKQACRDQRLTSLGFGGATTALSLIPLANLIVMPAAVCGATAYWVDELKHHH</sequence>
<evidence type="ECO:0000256" key="8">
    <source>
        <dbReference type="ARBA" id="ARBA00023032"/>
    </source>
</evidence>
<accession>A0ABN8EI05</accession>
<keyword evidence="3 11" id="KW-1003">Cell membrane</keyword>
<dbReference type="NCBIfam" id="NF003433">
    <property type="entry name" value="PRK04949.1"/>
    <property type="match status" value="1"/>
</dbReference>
<comment type="function">
    <text evidence="11">High affinity, high specificity proton-dependent sulfate transporter, which mediates sulfate uptake. Provides the sulfur source for the cysteine synthesis pathway.</text>
</comment>
<feature type="transmembrane region" description="Helical" evidence="11">
    <location>
        <begin position="68"/>
        <end position="97"/>
    </location>
</feature>
<dbReference type="RefSeq" id="WP_237443954.1">
    <property type="nucleotide sequence ID" value="NZ_CAKLPX010000001.1"/>
</dbReference>
<dbReference type="InterPro" id="IPR050480">
    <property type="entry name" value="CysZ-like"/>
</dbReference>
<evidence type="ECO:0000256" key="3">
    <source>
        <dbReference type="ARBA" id="ARBA00022475"/>
    </source>
</evidence>
<feature type="transmembrane region" description="Helical" evidence="11">
    <location>
        <begin position="205"/>
        <end position="238"/>
    </location>
</feature>
<evidence type="ECO:0000256" key="2">
    <source>
        <dbReference type="ARBA" id="ARBA00022448"/>
    </source>
</evidence>
<keyword evidence="6 11" id="KW-0812">Transmembrane</keyword>
<organism evidence="12 13">
    <name type="scientific">Sinobacterium norvegicum</name>
    <dbReference type="NCBI Taxonomy" id="1641715"/>
    <lineage>
        <taxon>Bacteria</taxon>
        <taxon>Pseudomonadati</taxon>
        <taxon>Pseudomonadota</taxon>
        <taxon>Gammaproteobacteria</taxon>
        <taxon>Cellvibrionales</taxon>
        <taxon>Spongiibacteraceae</taxon>
        <taxon>Sinobacterium</taxon>
    </lineage>
</organism>
<evidence type="ECO:0000256" key="11">
    <source>
        <dbReference type="HAMAP-Rule" id="MF_00468"/>
    </source>
</evidence>
<comment type="subcellular location">
    <subcellularLocation>
        <location evidence="11">Cell inner membrane</location>
        <topology evidence="11">Multi-pass membrane protein</topology>
    </subcellularLocation>
    <subcellularLocation>
        <location evidence="1">Membrane</location>
        <topology evidence="1">Multi-pass membrane protein</topology>
    </subcellularLocation>
</comment>
<dbReference type="InterPro" id="IPR059112">
    <property type="entry name" value="CysZ/EI24"/>
</dbReference>
<evidence type="ECO:0000256" key="10">
    <source>
        <dbReference type="ARBA" id="ARBA00023192"/>
    </source>
</evidence>
<keyword evidence="5 11" id="KW-0028">Amino-acid biosynthesis</keyword>
<gene>
    <name evidence="11 12" type="primary">cysZ</name>
    <name evidence="12" type="ORF">SIN8267_01402</name>
</gene>
<evidence type="ECO:0000256" key="6">
    <source>
        <dbReference type="ARBA" id="ARBA00022692"/>
    </source>
</evidence>
<evidence type="ECO:0000256" key="1">
    <source>
        <dbReference type="ARBA" id="ARBA00004141"/>
    </source>
</evidence>
<evidence type="ECO:0000256" key="7">
    <source>
        <dbReference type="ARBA" id="ARBA00022989"/>
    </source>
</evidence>
<evidence type="ECO:0000256" key="9">
    <source>
        <dbReference type="ARBA" id="ARBA00023136"/>
    </source>
</evidence>
<protein>
    <recommendedName>
        <fullName evidence="11">Sulfate transporter CysZ</fullName>
    </recommendedName>
</protein>
<dbReference type="Pfam" id="PF07264">
    <property type="entry name" value="EI24"/>
    <property type="match status" value="1"/>
</dbReference>
<evidence type="ECO:0000256" key="5">
    <source>
        <dbReference type="ARBA" id="ARBA00022605"/>
    </source>
</evidence>
<keyword evidence="4 11" id="KW-0997">Cell inner membrane</keyword>
<dbReference type="PANTHER" id="PTHR37468:SF1">
    <property type="entry name" value="SULFATE TRANSPORTER CYSZ"/>
    <property type="match status" value="1"/>
</dbReference>
<keyword evidence="2 11" id="KW-0813">Transport</keyword>
<reference evidence="12" key="1">
    <citation type="submission" date="2021-12" db="EMBL/GenBank/DDBJ databases">
        <authorList>
            <person name="Rodrigo-Torres L."/>
            <person name="Arahal R. D."/>
            <person name="Lucena T."/>
        </authorList>
    </citation>
    <scope>NUCLEOTIDE SEQUENCE</scope>
    <source>
        <strain evidence="12">CECT 8267</strain>
    </source>
</reference>
<keyword evidence="7 11" id="KW-1133">Transmembrane helix</keyword>
<feature type="transmembrane region" description="Helical" evidence="11">
    <location>
        <begin position="140"/>
        <end position="160"/>
    </location>
</feature>
<name>A0ABN8EI05_9GAMM</name>
<dbReference type="InterPro" id="IPR022985">
    <property type="entry name" value="Sulfate_CysZ"/>
</dbReference>
<evidence type="ECO:0000313" key="12">
    <source>
        <dbReference type="EMBL" id="CAH0991300.1"/>
    </source>
</evidence>
<keyword evidence="10 11" id="KW-0198">Cysteine biosynthesis</keyword>
<evidence type="ECO:0000313" key="13">
    <source>
        <dbReference type="Proteomes" id="UP000838100"/>
    </source>
</evidence>
<comment type="similarity">
    <text evidence="11">Belongs to the CysZ family.</text>
</comment>
<evidence type="ECO:0000256" key="4">
    <source>
        <dbReference type="ARBA" id="ARBA00022519"/>
    </source>
</evidence>
<keyword evidence="13" id="KW-1185">Reference proteome</keyword>
<dbReference type="PANTHER" id="PTHR37468">
    <property type="entry name" value="SULFATE TRANSPORTER CYSZ"/>
    <property type="match status" value="1"/>
</dbReference>
<keyword evidence="9 11" id="KW-0472">Membrane</keyword>
<dbReference type="EMBL" id="CAKLPX010000001">
    <property type="protein sequence ID" value="CAH0991300.1"/>
    <property type="molecule type" value="Genomic_DNA"/>
</dbReference>